<sequence length="440" mass="48857">MPLTPRLPIELLSLLPTFFDAQRDAKVLKTLSLTSQLFLKPCQTLLFNHIILTSPTPNATIPDGAYPGAKFFNLLERSPKVSRYIQKLTVSNTALAYGWLPNDMALARALKKLDPNQITAFCLRNNRRAQWYFLPFDVRIAFASICRSACLVELSIREVPLTLLGVCGPSLKRFEARDAEARDDGNISSVSRLASEEIVLDSLRLYHHFDLDKHVAYLVDPANKIRLDGLTKLDILAASPEDHACASDLIAHCRDSLRTFVFDPCSEISEPGIEGASVDLTDCTSLTSLELHLDATCPDPEGERHCLHWAASFISKIPPTTSNNIKSLFLSLRLDLSDVPGELTGYTGNQLYYHLRTIAVTVTDSISTKNRKWKALEEVKVDVQSSNPNDDDVEEIEAWVLDAMKSVSDSAVRFDLVALPHYVSEASLEVPPYNGMPESA</sequence>
<protein>
    <submittedName>
        <fullName evidence="1">Uncharacterized protein</fullName>
    </submittedName>
</protein>
<reference evidence="1 2" key="1">
    <citation type="submission" date="2020-07" db="EMBL/GenBank/DDBJ databases">
        <title>Comparative genomics of pyrophilous fungi reveals a link between fire events and developmental genes.</title>
        <authorList>
            <consortium name="DOE Joint Genome Institute"/>
            <person name="Steindorff A.S."/>
            <person name="Carver A."/>
            <person name="Calhoun S."/>
            <person name="Stillman K."/>
            <person name="Liu H."/>
            <person name="Lipzen A."/>
            <person name="Pangilinan J."/>
            <person name="Labutti K."/>
            <person name="Bruns T.D."/>
            <person name="Grigoriev I.V."/>
        </authorList>
    </citation>
    <scope>NUCLEOTIDE SEQUENCE [LARGE SCALE GENOMIC DNA]</scope>
    <source>
        <strain evidence="1 2">CBS 144469</strain>
    </source>
</reference>
<evidence type="ECO:0000313" key="2">
    <source>
        <dbReference type="Proteomes" id="UP000521943"/>
    </source>
</evidence>
<comment type="caution">
    <text evidence="1">The sequence shown here is derived from an EMBL/GenBank/DDBJ whole genome shotgun (WGS) entry which is preliminary data.</text>
</comment>
<keyword evidence="2" id="KW-1185">Reference proteome</keyword>
<evidence type="ECO:0000313" key="1">
    <source>
        <dbReference type="EMBL" id="KAF6757691.1"/>
    </source>
</evidence>
<accession>A0A8H6I2V3</accession>
<organism evidence="1 2">
    <name type="scientific">Ephemerocybe angulata</name>
    <dbReference type="NCBI Taxonomy" id="980116"/>
    <lineage>
        <taxon>Eukaryota</taxon>
        <taxon>Fungi</taxon>
        <taxon>Dikarya</taxon>
        <taxon>Basidiomycota</taxon>
        <taxon>Agaricomycotina</taxon>
        <taxon>Agaricomycetes</taxon>
        <taxon>Agaricomycetidae</taxon>
        <taxon>Agaricales</taxon>
        <taxon>Agaricineae</taxon>
        <taxon>Psathyrellaceae</taxon>
        <taxon>Ephemerocybe</taxon>
    </lineage>
</organism>
<gene>
    <name evidence="1" type="ORF">DFP72DRAFT_890386</name>
</gene>
<name>A0A8H6I2V3_9AGAR</name>
<dbReference type="EMBL" id="JACGCI010000021">
    <property type="protein sequence ID" value="KAF6757691.1"/>
    <property type="molecule type" value="Genomic_DNA"/>
</dbReference>
<proteinExistence type="predicted"/>
<dbReference type="AlphaFoldDB" id="A0A8H6I2V3"/>
<dbReference type="OrthoDB" id="2841659at2759"/>
<dbReference type="Proteomes" id="UP000521943">
    <property type="component" value="Unassembled WGS sequence"/>
</dbReference>